<dbReference type="Pfam" id="PF13639">
    <property type="entry name" value="zf-RING_2"/>
    <property type="match status" value="1"/>
</dbReference>
<keyword evidence="9 15" id="KW-0863">Zinc-finger</keyword>
<feature type="transmembrane region" description="Helical" evidence="16">
    <location>
        <begin position="130"/>
        <end position="155"/>
    </location>
</feature>
<comment type="catalytic activity">
    <reaction evidence="1">
        <text>S-ubiquitinyl-[E2 ubiquitin-conjugating enzyme]-L-cysteine + [acceptor protein]-L-lysine = [E2 ubiquitin-conjugating enzyme]-L-cysteine + N(6)-ubiquitinyl-[acceptor protein]-L-lysine.</text>
        <dbReference type="EC" id="2.3.2.27"/>
    </reaction>
</comment>
<name>A0AAV9EGX8_ACOCL</name>
<dbReference type="EC" id="2.3.2.27" evidence="5"/>
<keyword evidence="14 16" id="KW-0472">Membrane</keyword>
<keyword evidence="13 16" id="KW-1133">Transmembrane helix</keyword>
<evidence type="ECO:0000256" key="9">
    <source>
        <dbReference type="ARBA" id="ARBA00022771"/>
    </source>
</evidence>
<dbReference type="PANTHER" id="PTHR22763">
    <property type="entry name" value="RING ZINC FINGER PROTEIN"/>
    <property type="match status" value="1"/>
</dbReference>
<feature type="domain" description="RING-type" evidence="18">
    <location>
        <begin position="247"/>
        <end position="285"/>
    </location>
</feature>
<keyword evidence="8" id="KW-0479">Metal-binding</keyword>
<accession>A0AAV9EGX8</accession>
<dbReference type="FunFam" id="3.30.40.10:FF:000194">
    <property type="entry name" value="ERAD-associated E3 ubiquitin-protein ligase HRD1A"/>
    <property type="match status" value="1"/>
</dbReference>
<dbReference type="PANTHER" id="PTHR22763:SF184">
    <property type="entry name" value="E3 UBIQUITIN-PROTEIN LIGASE SYNOVIOLIN"/>
    <property type="match status" value="1"/>
</dbReference>
<feature type="chain" id="PRO_5043350595" description="RING-type E3 ubiquitin transferase" evidence="17">
    <location>
        <begin position="18"/>
        <end position="296"/>
    </location>
</feature>
<comment type="pathway">
    <text evidence="3">Protein modification; protein ubiquitination.</text>
</comment>
<evidence type="ECO:0000256" key="7">
    <source>
        <dbReference type="ARBA" id="ARBA00022692"/>
    </source>
</evidence>
<feature type="transmembrane region" description="Helical" evidence="16">
    <location>
        <begin position="63"/>
        <end position="84"/>
    </location>
</feature>
<evidence type="ECO:0000256" key="2">
    <source>
        <dbReference type="ARBA" id="ARBA00004477"/>
    </source>
</evidence>
<reference evidence="19" key="1">
    <citation type="journal article" date="2023" name="Nat. Commun.">
        <title>Diploid and tetraploid genomes of Acorus and the evolution of monocots.</title>
        <authorList>
            <person name="Ma L."/>
            <person name="Liu K.W."/>
            <person name="Li Z."/>
            <person name="Hsiao Y.Y."/>
            <person name="Qi Y."/>
            <person name="Fu T."/>
            <person name="Tang G.D."/>
            <person name="Zhang D."/>
            <person name="Sun W.H."/>
            <person name="Liu D.K."/>
            <person name="Li Y."/>
            <person name="Chen G.Z."/>
            <person name="Liu X.D."/>
            <person name="Liao X.Y."/>
            <person name="Jiang Y.T."/>
            <person name="Yu X."/>
            <person name="Hao Y."/>
            <person name="Huang J."/>
            <person name="Zhao X.W."/>
            <person name="Ke S."/>
            <person name="Chen Y.Y."/>
            <person name="Wu W.L."/>
            <person name="Hsu J.L."/>
            <person name="Lin Y.F."/>
            <person name="Huang M.D."/>
            <person name="Li C.Y."/>
            <person name="Huang L."/>
            <person name="Wang Z.W."/>
            <person name="Zhao X."/>
            <person name="Zhong W.Y."/>
            <person name="Peng D.H."/>
            <person name="Ahmad S."/>
            <person name="Lan S."/>
            <person name="Zhang J.S."/>
            <person name="Tsai W.C."/>
            <person name="Van de Peer Y."/>
            <person name="Liu Z.J."/>
        </authorList>
    </citation>
    <scope>NUCLEOTIDE SEQUENCE</scope>
    <source>
        <strain evidence="19">CP</strain>
    </source>
</reference>
<comment type="subcellular location">
    <subcellularLocation>
        <location evidence="2">Endoplasmic reticulum membrane</location>
        <topology evidence="2">Multi-pass membrane protein</topology>
    </subcellularLocation>
</comment>
<keyword evidence="10" id="KW-0833">Ubl conjugation pathway</keyword>
<dbReference type="InterPro" id="IPR058051">
    <property type="entry name" value="Znf_RING_synoviolin"/>
</dbReference>
<dbReference type="Gene3D" id="3.30.40.10">
    <property type="entry name" value="Zinc/RING finger domain, C3HC4 (zinc finger)"/>
    <property type="match status" value="1"/>
</dbReference>
<dbReference type="EMBL" id="JAUJYO010000007">
    <property type="protein sequence ID" value="KAK1312189.1"/>
    <property type="molecule type" value="Genomic_DNA"/>
</dbReference>
<evidence type="ECO:0000256" key="16">
    <source>
        <dbReference type="SAM" id="Phobius"/>
    </source>
</evidence>
<dbReference type="GO" id="GO:0005789">
    <property type="term" value="C:endoplasmic reticulum membrane"/>
    <property type="evidence" value="ECO:0007669"/>
    <property type="project" value="UniProtKB-SubCell"/>
</dbReference>
<evidence type="ECO:0000256" key="12">
    <source>
        <dbReference type="ARBA" id="ARBA00022833"/>
    </source>
</evidence>
<dbReference type="InterPro" id="IPR050731">
    <property type="entry name" value="HRD1_E3_ubiq-ligases"/>
</dbReference>
<feature type="transmembrane region" description="Helical" evidence="16">
    <location>
        <begin position="105"/>
        <end position="124"/>
    </location>
</feature>
<dbReference type="SUPFAM" id="SSF57850">
    <property type="entry name" value="RING/U-box"/>
    <property type="match status" value="1"/>
</dbReference>
<organism evidence="19 20">
    <name type="scientific">Acorus calamus</name>
    <name type="common">Sweet flag</name>
    <dbReference type="NCBI Taxonomy" id="4465"/>
    <lineage>
        <taxon>Eukaryota</taxon>
        <taxon>Viridiplantae</taxon>
        <taxon>Streptophyta</taxon>
        <taxon>Embryophyta</taxon>
        <taxon>Tracheophyta</taxon>
        <taxon>Spermatophyta</taxon>
        <taxon>Magnoliopsida</taxon>
        <taxon>Liliopsida</taxon>
        <taxon>Acoraceae</taxon>
        <taxon>Acorus</taxon>
    </lineage>
</organism>
<dbReference type="AlphaFoldDB" id="A0AAV9EGX8"/>
<feature type="signal peptide" evidence="17">
    <location>
        <begin position="1"/>
        <end position="17"/>
    </location>
</feature>
<keyword evidence="6" id="KW-0808">Transferase</keyword>
<dbReference type="CDD" id="cd16479">
    <property type="entry name" value="RING-H2_synoviolin"/>
    <property type="match status" value="1"/>
</dbReference>
<evidence type="ECO:0000256" key="17">
    <source>
        <dbReference type="SAM" id="SignalP"/>
    </source>
</evidence>
<evidence type="ECO:0000256" key="15">
    <source>
        <dbReference type="PROSITE-ProRule" id="PRU00175"/>
    </source>
</evidence>
<comment type="caution">
    <text evidence="19">The sequence shown here is derived from an EMBL/GenBank/DDBJ whole genome shotgun (WGS) entry which is preliminary data.</text>
</comment>
<evidence type="ECO:0000259" key="18">
    <source>
        <dbReference type="PROSITE" id="PS50089"/>
    </source>
</evidence>
<keyword evidence="12" id="KW-0862">Zinc</keyword>
<proteinExistence type="inferred from homology"/>
<dbReference type="InterPro" id="IPR001841">
    <property type="entry name" value="Znf_RING"/>
</dbReference>
<evidence type="ECO:0000256" key="3">
    <source>
        <dbReference type="ARBA" id="ARBA00004906"/>
    </source>
</evidence>
<evidence type="ECO:0000256" key="13">
    <source>
        <dbReference type="ARBA" id="ARBA00022989"/>
    </source>
</evidence>
<dbReference type="PROSITE" id="PS50089">
    <property type="entry name" value="ZF_RING_2"/>
    <property type="match status" value="1"/>
</dbReference>
<evidence type="ECO:0000256" key="5">
    <source>
        <dbReference type="ARBA" id="ARBA00012483"/>
    </source>
</evidence>
<keyword evidence="7 16" id="KW-0812">Transmembrane</keyword>
<dbReference type="InterPro" id="IPR013083">
    <property type="entry name" value="Znf_RING/FYVE/PHD"/>
</dbReference>
<dbReference type="Pfam" id="PF25563">
    <property type="entry name" value="TPR_SYVN1_N"/>
    <property type="match status" value="1"/>
</dbReference>
<evidence type="ECO:0000256" key="6">
    <source>
        <dbReference type="ARBA" id="ARBA00022679"/>
    </source>
</evidence>
<evidence type="ECO:0000256" key="4">
    <source>
        <dbReference type="ARBA" id="ARBA00010089"/>
    </source>
</evidence>
<evidence type="ECO:0000256" key="8">
    <source>
        <dbReference type="ARBA" id="ARBA00022723"/>
    </source>
</evidence>
<protein>
    <recommendedName>
        <fullName evidence="5">RING-type E3 ubiquitin transferase</fullName>
        <ecNumber evidence="5">2.3.2.27</ecNumber>
    </recommendedName>
</protein>
<keyword evidence="17" id="KW-0732">Signal</keyword>
<gene>
    <name evidence="19" type="primary">RIN2</name>
    <name evidence="19" type="ORF">QJS10_CPA07g01261</name>
</gene>
<evidence type="ECO:0000313" key="20">
    <source>
        <dbReference type="Proteomes" id="UP001180020"/>
    </source>
</evidence>
<dbReference type="GO" id="GO:0008270">
    <property type="term" value="F:zinc ion binding"/>
    <property type="evidence" value="ECO:0007669"/>
    <property type="project" value="UniProtKB-KW"/>
</dbReference>
<evidence type="ECO:0000256" key="11">
    <source>
        <dbReference type="ARBA" id="ARBA00022824"/>
    </source>
</evidence>
<dbReference type="Proteomes" id="UP001180020">
    <property type="component" value="Unassembled WGS sequence"/>
</dbReference>
<comment type="similarity">
    <text evidence="4">Belongs to the HRD1 family.</text>
</comment>
<evidence type="ECO:0000256" key="14">
    <source>
        <dbReference type="ARBA" id="ARBA00023136"/>
    </source>
</evidence>
<dbReference type="GO" id="GO:0036503">
    <property type="term" value="P:ERAD pathway"/>
    <property type="evidence" value="ECO:0007669"/>
    <property type="project" value="TreeGrafter"/>
</dbReference>
<evidence type="ECO:0000313" key="19">
    <source>
        <dbReference type="EMBL" id="KAK1312189.1"/>
    </source>
</evidence>
<reference evidence="19" key="2">
    <citation type="submission" date="2023-06" db="EMBL/GenBank/DDBJ databases">
        <authorList>
            <person name="Ma L."/>
            <person name="Liu K.-W."/>
            <person name="Li Z."/>
            <person name="Hsiao Y.-Y."/>
            <person name="Qi Y."/>
            <person name="Fu T."/>
            <person name="Tang G."/>
            <person name="Zhang D."/>
            <person name="Sun W.-H."/>
            <person name="Liu D.-K."/>
            <person name="Li Y."/>
            <person name="Chen G.-Z."/>
            <person name="Liu X.-D."/>
            <person name="Liao X.-Y."/>
            <person name="Jiang Y.-T."/>
            <person name="Yu X."/>
            <person name="Hao Y."/>
            <person name="Huang J."/>
            <person name="Zhao X.-W."/>
            <person name="Ke S."/>
            <person name="Chen Y.-Y."/>
            <person name="Wu W.-L."/>
            <person name="Hsu J.-L."/>
            <person name="Lin Y.-F."/>
            <person name="Huang M.-D."/>
            <person name="Li C.-Y."/>
            <person name="Huang L."/>
            <person name="Wang Z.-W."/>
            <person name="Zhao X."/>
            <person name="Zhong W.-Y."/>
            <person name="Peng D.-H."/>
            <person name="Ahmad S."/>
            <person name="Lan S."/>
            <person name="Zhang J.-S."/>
            <person name="Tsai W.-C."/>
            <person name="Van De Peer Y."/>
            <person name="Liu Z.-J."/>
        </authorList>
    </citation>
    <scope>NUCLEOTIDE SEQUENCE</scope>
    <source>
        <strain evidence="19">CP</strain>
        <tissue evidence="19">Leaves</tissue>
    </source>
</reference>
<keyword evidence="20" id="KW-1185">Reference proteome</keyword>
<dbReference type="SMART" id="SM00184">
    <property type="entry name" value="RING"/>
    <property type="match status" value="1"/>
</dbReference>
<sequence>MSSSFLLLLLFNNAAVAIHASARLVQRMFLGKLREAEIESLNERSWRYLAEILSAITVFLPDFTFSFFGMEAALFNLKGLHWLAQKRFRYLKATPLEALNSQLRFCSFLLFLLAVDSLFLYIHLLRSSALLYFVFEYVILVTNAVVILIKYVFFVADMLMEGQFERKAMYTFQLELVRDLLHLLMKSCIIFMLFPNYRIPLLSLYKTFCKFKIRVADYLRYRKITSNLNEHFLNVTTEELQTSDATCIICREEMTTAKKLHCGHLFHVHCLRSWLERKASCPTCRSLIVPTESQTA</sequence>
<feature type="transmembrane region" description="Helical" evidence="16">
    <location>
        <begin position="176"/>
        <end position="194"/>
    </location>
</feature>
<evidence type="ECO:0000256" key="10">
    <source>
        <dbReference type="ARBA" id="ARBA00022786"/>
    </source>
</evidence>
<dbReference type="GO" id="GO:0061630">
    <property type="term" value="F:ubiquitin protein ligase activity"/>
    <property type="evidence" value="ECO:0007669"/>
    <property type="project" value="UniProtKB-EC"/>
</dbReference>
<keyword evidence="11" id="KW-0256">Endoplasmic reticulum</keyword>
<evidence type="ECO:0000256" key="1">
    <source>
        <dbReference type="ARBA" id="ARBA00000900"/>
    </source>
</evidence>
<dbReference type="InterPro" id="IPR057992">
    <property type="entry name" value="TPR_SYVN1_N"/>
</dbReference>
<dbReference type="GO" id="GO:0043161">
    <property type="term" value="P:proteasome-mediated ubiquitin-dependent protein catabolic process"/>
    <property type="evidence" value="ECO:0007669"/>
    <property type="project" value="TreeGrafter"/>
</dbReference>